<dbReference type="GO" id="GO:0003700">
    <property type="term" value="F:DNA-binding transcription factor activity"/>
    <property type="evidence" value="ECO:0007669"/>
    <property type="project" value="InterPro"/>
</dbReference>
<sequence length="213" mass="23786">MMFDPQQRKENRSARIMMALFRMSQAIKKVTQAESDEQGLSPVQIQALLFTLYTRSDVASVGNFAKAIGTTHVTAVKIINGLVIKGHMTKVPKKEDRRVTLLQLTAKGEEAAASLEKWGHTLEEALHSIPDEILEDFEIGLGSVITAMQRRGHLVVAEPCLGCIHFRPNTGDSHTPHYCAFMEKYLTHEASLKECPEHLSSGNLNNDRQYLSE</sequence>
<dbReference type="PANTHER" id="PTHR33164:SF89">
    <property type="entry name" value="MARR FAMILY REGULATORY PROTEIN"/>
    <property type="match status" value="1"/>
</dbReference>
<evidence type="ECO:0000259" key="2">
    <source>
        <dbReference type="PROSITE" id="PS50995"/>
    </source>
</evidence>
<dbReference type="InterPro" id="IPR036390">
    <property type="entry name" value="WH_DNA-bd_sf"/>
</dbReference>
<accession>A0A517I5H7</accession>
<organism evidence="3 4">
    <name type="scientific">Brevibacillus brevis</name>
    <name type="common">Bacillus brevis</name>
    <dbReference type="NCBI Taxonomy" id="1393"/>
    <lineage>
        <taxon>Bacteria</taxon>
        <taxon>Bacillati</taxon>
        <taxon>Bacillota</taxon>
        <taxon>Bacilli</taxon>
        <taxon>Bacillales</taxon>
        <taxon>Paenibacillaceae</taxon>
        <taxon>Brevibacillus</taxon>
    </lineage>
</organism>
<dbReference type="AlphaFoldDB" id="A0A517I5H7"/>
<dbReference type="PANTHER" id="PTHR33164">
    <property type="entry name" value="TRANSCRIPTIONAL REGULATOR, MARR FAMILY"/>
    <property type="match status" value="1"/>
</dbReference>
<dbReference type="InterPro" id="IPR039422">
    <property type="entry name" value="MarR/SlyA-like"/>
</dbReference>
<dbReference type="GO" id="GO:0003677">
    <property type="term" value="F:DNA binding"/>
    <property type="evidence" value="ECO:0007669"/>
    <property type="project" value="UniProtKB-KW"/>
</dbReference>
<reference evidence="3 4" key="1">
    <citation type="submission" date="2019-07" db="EMBL/GenBank/DDBJ databases">
        <title>Characterization of Brevibacillus brevis HK544, as a potential biocontrol agent.</title>
        <authorList>
            <person name="Kim H."/>
        </authorList>
    </citation>
    <scope>NUCLEOTIDE SEQUENCE [LARGE SCALE GENOMIC DNA]</scope>
    <source>
        <strain evidence="3 4">HK544</strain>
    </source>
</reference>
<dbReference type="EMBL" id="CP042161">
    <property type="protein sequence ID" value="QDS34160.1"/>
    <property type="molecule type" value="Genomic_DNA"/>
</dbReference>
<dbReference type="Gene3D" id="1.10.10.10">
    <property type="entry name" value="Winged helix-like DNA-binding domain superfamily/Winged helix DNA-binding domain"/>
    <property type="match status" value="1"/>
</dbReference>
<dbReference type="RefSeq" id="WP_144615522.1">
    <property type="nucleotide sequence ID" value="NZ_CP042161.1"/>
</dbReference>
<dbReference type="InterPro" id="IPR036388">
    <property type="entry name" value="WH-like_DNA-bd_sf"/>
</dbReference>
<keyword evidence="1 3" id="KW-0238">DNA-binding</keyword>
<dbReference type="Proteomes" id="UP000317713">
    <property type="component" value="Chromosome"/>
</dbReference>
<proteinExistence type="predicted"/>
<dbReference type="SUPFAM" id="SSF46785">
    <property type="entry name" value="Winged helix' DNA-binding domain"/>
    <property type="match status" value="1"/>
</dbReference>
<gene>
    <name evidence="3" type="ORF">FPS98_09320</name>
</gene>
<feature type="domain" description="HTH marR-type" evidence="2">
    <location>
        <begin position="13"/>
        <end position="146"/>
    </location>
</feature>
<dbReference type="GO" id="GO:0006950">
    <property type="term" value="P:response to stress"/>
    <property type="evidence" value="ECO:0007669"/>
    <property type="project" value="TreeGrafter"/>
</dbReference>
<dbReference type="PROSITE" id="PS50995">
    <property type="entry name" value="HTH_MARR_2"/>
    <property type="match status" value="1"/>
</dbReference>
<name>A0A517I5H7_BREBE</name>
<evidence type="ECO:0000313" key="4">
    <source>
        <dbReference type="Proteomes" id="UP000317713"/>
    </source>
</evidence>
<dbReference type="SMART" id="SM00347">
    <property type="entry name" value="HTH_MARR"/>
    <property type="match status" value="1"/>
</dbReference>
<evidence type="ECO:0000313" key="3">
    <source>
        <dbReference type="EMBL" id="QDS34160.1"/>
    </source>
</evidence>
<protein>
    <submittedName>
        <fullName evidence="3">Winged helix DNA-binding protein</fullName>
    </submittedName>
</protein>
<evidence type="ECO:0000256" key="1">
    <source>
        <dbReference type="ARBA" id="ARBA00023125"/>
    </source>
</evidence>
<dbReference type="InterPro" id="IPR000835">
    <property type="entry name" value="HTH_MarR-typ"/>
</dbReference>